<reference evidence="1" key="1">
    <citation type="submission" date="2021-09" db="EMBL/GenBank/DDBJ databases">
        <title>The genome of Mauremys mutica provides insights into the evolution of semi-aquatic lifestyle.</title>
        <authorList>
            <person name="Gong S."/>
            <person name="Gao Y."/>
        </authorList>
    </citation>
    <scope>NUCLEOTIDE SEQUENCE</scope>
    <source>
        <strain evidence="1">MM-2020</strain>
        <tissue evidence="1">Muscle</tissue>
    </source>
</reference>
<accession>A0A9D3WWK9</accession>
<dbReference type="EMBL" id="JAHDVG010000486">
    <property type="protein sequence ID" value="KAH1168220.1"/>
    <property type="molecule type" value="Genomic_DNA"/>
</dbReference>
<dbReference type="Proteomes" id="UP000827986">
    <property type="component" value="Unassembled WGS sequence"/>
</dbReference>
<evidence type="ECO:0000313" key="2">
    <source>
        <dbReference type="Proteomes" id="UP000827986"/>
    </source>
</evidence>
<proteinExistence type="predicted"/>
<feature type="non-terminal residue" evidence="1">
    <location>
        <position position="52"/>
    </location>
</feature>
<dbReference type="AlphaFoldDB" id="A0A9D3WWK9"/>
<keyword evidence="2" id="KW-1185">Reference proteome</keyword>
<gene>
    <name evidence="1" type="ORF">KIL84_003703</name>
</gene>
<protein>
    <submittedName>
        <fullName evidence="1">Uncharacterized protein</fullName>
    </submittedName>
</protein>
<feature type="non-terminal residue" evidence="1">
    <location>
        <position position="1"/>
    </location>
</feature>
<organism evidence="1 2">
    <name type="scientific">Mauremys mutica</name>
    <name type="common">yellowpond turtle</name>
    <dbReference type="NCBI Taxonomy" id="74926"/>
    <lineage>
        <taxon>Eukaryota</taxon>
        <taxon>Metazoa</taxon>
        <taxon>Chordata</taxon>
        <taxon>Craniata</taxon>
        <taxon>Vertebrata</taxon>
        <taxon>Euteleostomi</taxon>
        <taxon>Archelosauria</taxon>
        <taxon>Testudinata</taxon>
        <taxon>Testudines</taxon>
        <taxon>Cryptodira</taxon>
        <taxon>Durocryptodira</taxon>
        <taxon>Testudinoidea</taxon>
        <taxon>Geoemydidae</taxon>
        <taxon>Geoemydinae</taxon>
        <taxon>Mauremys</taxon>
    </lineage>
</organism>
<comment type="caution">
    <text evidence="1">The sequence shown here is derived from an EMBL/GenBank/DDBJ whole genome shotgun (WGS) entry which is preliminary data.</text>
</comment>
<name>A0A9D3WWK9_9SAUR</name>
<evidence type="ECO:0000313" key="1">
    <source>
        <dbReference type="EMBL" id="KAH1168220.1"/>
    </source>
</evidence>
<sequence length="52" mass="5786">AGELESFPSQSEPYNRDYPSQKNFLLLFGSDQLYTGGGFFSVAGNMIPEYCL</sequence>